<dbReference type="InterPro" id="IPR044861">
    <property type="entry name" value="IPNS-like_FE2OG_OXY"/>
</dbReference>
<dbReference type="PROSITE" id="PS51471">
    <property type="entry name" value="FE2OG_OXY"/>
    <property type="match status" value="1"/>
</dbReference>
<reference evidence="7" key="1">
    <citation type="submission" date="2017-07" db="EMBL/GenBank/DDBJ databases">
        <title>Taro Niue Genome Assembly and Annotation.</title>
        <authorList>
            <person name="Atibalentja N."/>
            <person name="Keating K."/>
            <person name="Fields C.J."/>
        </authorList>
    </citation>
    <scope>NUCLEOTIDE SEQUENCE</scope>
    <source>
        <strain evidence="7">Niue_2</strain>
        <tissue evidence="7">Leaf</tissue>
    </source>
</reference>
<dbReference type="OrthoDB" id="288590at2759"/>
<dbReference type="SUPFAM" id="SSF51197">
    <property type="entry name" value="Clavaminate synthase-like"/>
    <property type="match status" value="1"/>
</dbReference>
<feature type="domain" description="Fe2OG dioxygenase" evidence="6">
    <location>
        <begin position="302"/>
        <end position="409"/>
    </location>
</feature>
<comment type="similarity">
    <text evidence="1 5">Belongs to the iron/ascorbate-dependent oxidoreductase family.</text>
</comment>
<dbReference type="AlphaFoldDB" id="A0A843VFG9"/>
<evidence type="ECO:0000313" key="7">
    <source>
        <dbReference type="EMBL" id="MQL91163.1"/>
    </source>
</evidence>
<evidence type="ECO:0000256" key="3">
    <source>
        <dbReference type="ARBA" id="ARBA00023002"/>
    </source>
</evidence>
<dbReference type="Gene3D" id="2.60.120.330">
    <property type="entry name" value="B-lactam Antibiotic, Isopenicillin N Synthase, Chain"/>
    <property type="match status" value="1"/>
</dbReference>
<organism evidence="7 8">
    <name type="scientific">Colocasia esculenta</name>
    <name type="common">Wild taro</name>
    <name type="synonym">Arum esculentum</name>
    <dbReference type="NCBI Taxonomy" id="4460"/>
    <lineage>
        <taxon>Eukaryota</taxon>
        <taxon>Viridiplantae</taxon>
        <taxon>Streptophyta</taxon>
        <taxon>Embryophyta</taxon>
        <taxon>Tracheophyta</taxon>
        <taxon>Spermatophyta</taxon>
        <taxon>Magnoliopsida</taxon>
        <taxon>Liliopsida</taxon>
        <taxon>Araceae</taxon>
        <taxon>Aroideae</taxon>
        <taxon>Colocasieae</taxon>
        <taxon>Colocasia</taxon>
    </lineage>
</organism>
<dbReference type="InterPro" id="IPR026992">
    <property type="entry name" value="DIOX_N"/>
</dbReference>
<dbReference type="FunFam" id="2.60.120.330:FF:000079">
    <property type="entry name" value="Protein SRG1"/>
    <property type="match status" value="1"/>
</dbReference>
<keyword evidence="3 5" id="KW-0560">Oxidoreductase</keyword>
<comment type="caution">
    <text evidence="7">The sequence shown here is derived from an EMBL/GenBank/DDBJ whole genome shotgun (WGS) entry which is preliminary data.</text>
</comment>
<proteinExistence type="inferred from homology"/>
<dbReference type="InterPro" id="IPR050295">
    <property type="entry name" value="Plant_2OG-oxidoreductases"/>
</dbReference>
<dbReference type="PANTHER" id="PTHR47991">
    <property type="entry name" value="OXOGLUTARATE/IRON-DEPENDENT DIOXYGENASE"/>
    <property type="match status" value="1"/>
</dbReference>
<evidence type="ECO:0000256" key="4">
    <source>
        <dbReference type="ARBA" id="ARBA00023004"/>
    </source>
</evidence>
<keyword evidence="4 5" id="KW-0408">Iron</keyword>
<dbReference type="GO" id="GO:0016491">
    <property type="term" value="F:oxidoreductase activity"/>
    <property type="evidence" value="ECO:0007669"/>
    <property type="project" value="UniProtKB-KW"/>
</dbReference>
<keyword evidence="2 5" id="KW-0479">Metal-binding</keyword>
<evidence type="ECO:0000256" key="5">
    <source>
        <dbReference type="RuleBase" id="RU003682"/>
    </source>
</evidence>
<accession>A0A843VFG9</accession>
<dbReference type="Pfam" id="PF03171">
    <property type="entry name" value="2OG-FeII_Oxy"/>
    <property type="match status" value="1"/>
</dbReference>
<evidence type="ECO:0000259" key="6">
    <source>
        <dbReference type="PROSITE" id="PS51471"/>
    </source>
</evidence>
<gene>
    <name evidence="7" type="ORF">Taro_023769</name>
</gene>
<name>A0A843VFG9_COLES</name>
<sequence length="461" mass="51736">MTVPDKFVYPVMKAMFCLPLVHNKEVRGCVYLHQRESRTCVPQFPHYLSNIFIIPELKGTTLVDLSQSQIKSHNWNRRSMIRHSQSLAQPQSFHEVSFVDEEGRTMTARGPVVQELVRHGLQQLPARFLRDAPPPALVDHRELESMALIDMAKLSPEADPSSRAEELRRLAASAESWGMFFVTGHGVPLPLMASLAEVLKAFFMLSLEEKRASVGSYKDIDNLGYGRSFVKSEDQKLDWVDRLAMRVHPNQDSLGLRLWPQTPVDFRPVVEKYVEAARRDCDILLQALPEALMLERQSFLEQFQPCSELIVNVRNNYYPPCPCPSSSVGLSPHTDASAVTVLAQFDGVQGLEVLRRGRWVRAPAPEGALLVVAGDLLEIMSNGRVASPWHRAMPSADRERFSVALFYNPPPRAEIGPVVGGGSGAKPVYRKVVVEDYVKNSYTFFNAGEKTPIKYAKIEAN</sequence>
<evidence type="ECO:0000256" key="1">
    <source>
        <dbReference type="ARBA" id="ARBA00008056"/>
    </source>
</evidence>
<dbReference type="GO" id="GO:0046872">
    <property type="term" value="F:metal ion binding"/>
    <property type="evidence" value="ECO:0007669"/>
    <property type="project" value="UniProtKB-KW"/>
</dbReference>
<evidence type="ECO:0000313" key="8">
    <source>
        <dbReference type="Proteomes" id="UP000652761"/>
    </source>
</evidence>
<dbReference type="Proteomes" id="UP000652761">
    <property type="component" value="Unassembled WGS sequence"/>
</dbReference>
<keyword evidence="8" id="KW-1185">Reference proteome</keyword>
<evidence type="ECO:0000256" key="2">
    <source>
        <dbReference type="ARBA" id="ARBA00022723"/>
    </source>
</evidence>
<dbReference type="InterPro" id="IPR005123">
    <property type="entry name" value="Oxoglu/Fe-dep_dioxygenase_dom"/>
</dbReference>
<dbReference type="InterPro" id="IPR027443">
    <property type="entry name" value="IPNS-like_sf"/>
</dbReference>
<protein>
    <recommendedName>
        <fullName evidence="6">Fe2OG dioxygenase domain-containing protein</fullName>
    </recommendedName>
</protein>
<dbReference type="EMBL" id="NMUH01001311">
    <property type="protein sequence ID" value="MQL91163.1"/>
    <property type="molecule type" value="Genomic_DNA"/>
</dbReference>
<dbReference type="Pfam" id="PF14226">
    <property type="entry name" value="DIOX_N"/>
    <property type="match status" value="1"/>
</dbReference>